<gene>
    <name evidence="1" type="ORF">H6P87_00704</name>
</gene>
<sequence length="240" mass="27756">MKQITYDQETIILTPEYLYKKGNESYQEALLEKEISKQQELYTNSILYFQGAMLLGSIKALEQLSILYNQENSFVNDKASLIKLNNFIDTVRQLSEKDLSIVNIRKFPISELDRGIINTQIIKKIKVDWLNNPTPKCLVLTNLKTVMKGVSEKLPANYRLIIDEIDFECLKNPMKFTSLEIHKAIDQNLKNTEQFKTHITSKSKYVYKGTIRDEMDIKCNKTSDFDYPPLGDGTDFCTIS</sequence>
<dbReference type="Proteomes" id="UP000595296">
    <property type="component" value="Chromosome"/>
</dbReference>
<reference evidence="1 2" key="1">
    <citation type="journal article" date="2021" name="Int. J. Syst. Evol. Microbiol.">
        <title>Characterization of a novel transitional group Rickettsia species (Rickettsia tillamookensis sp. nov.) from the western black-legged tick, Ixodes pacificus.</title>
        <authorList>
            <person name="Gauthier D.T."/>
            <person name="Karpathy S.E."/>
            <person name="Grizzard S.L."/>
            <person name="Batra D."/>
            <person name="Rowe L.A."/>
            <person name="Paddock C.D."/>
        </authorList>
    </citation>
    <scope>NUCLEOTIDE SEQUENCE [LARGE SCALE GENOMIC DNA]</scope>
    <source>
        <strain evidence="1 2">Tillamook 23</strain>
    </source>
</reference>
<proteinExistence type="predicted"/>
<dbReference type="EMBL" id="CP060138">
    <property type="protein sequence ID" value="QQV75158.1"/>
    <property type="molecule type" value="Genomic_DNA"/>
</dbReference>
<organism evidence="1 2">
    <name type="scientific">Rickettsia tillamookensis</name>
    <dbReference type="NCBI Taxonomy" id="2761623"/>
    <lineage>
        <taxon>Bacteria</taxon>
        <taxon>Pseudomonadati</taxon>
        <taxon>Pseudomonadota</taxon>
        <taxon>Alphaproteobacteria</taxon>
        <taxon>Rickettsiales</taxon>
        <taxon>Rickettsiaceae</taxon>
        <taxon>Rickettsieae</taxon>
        <taxon>Rickettsia</taxon>
        <taxon>spotted fever group</taxon>
    </lineage>
</organism>
<keyword evidence="2" id="KW-1185">Reference proteome</keyword>
<accession>A0A9E6MIB6</accession>
<name>A0A9E6MIB6_9RICK</name>
<evidence type="ECO:0000313" key="2">
    <source>
        <dbReference type="Proteomes" id="UP000595296"/>
    </source>
</evidence>
<dbReference type="RefSeq" id="WP_202068269.1">
    <property type="nucleotide sequence ID" value="NZ_CP060138.2"/>
</dbReference>
<protein>
    <submittedName>
        <fullName evidence="1">Uncharacterized protein</fullName>
    </submittedName>
</protein>
<evidence type="ECO:0000313" key="1">
    <source>
        <dbReference type="EMBL" id="QQV75158.1"/>
    </source>
</evidence>